<dbReference type="InterPro" id="IPR011006">
    <property type="entry name" value="CheY-like_superfamily"/>
</dbReference>
<dbReference type="Gene3D" id="3.40.50.2300">
    <property type="match status" value="1"/>
</dbReference>
<reference evidence="4" key="1">
    <citation type="submission" date="2016-10" db="EMBL/GenBank/DDBJ databases">
        <authorList>
            <person name="Varghese N."/>
            <person name="Submissions S."/>
        </authorList>
    </citation>
    <scope>NUCLEOTIDE SEQUENCE [LARGE SCALE GENOMIC DNA]</scope>
    <source>
        <strain evidence="4">CGMCC 1.12402</strain>
    </source>
</reference>
<dbReference type="EMBL" id="FOIR01000002">
    <property type="protein sequence ID" value="SEW31785.1"/>
    <property type="molecule type" value="Genomic_DNA"/>
</dbReference>
<feature type="modified residue" description="4-aspartylphosphate" evidence="1">
    <location>
        <position position="65"/>
    </location>
</feature>
<dbReference type="PANTHER" id="PTHR44520">
    <property type="entry name" value="RESPONSE REGULATOR RCP1-RELATED"/>
    <property type="match status" value="1"/>
</dbReference>
<dbReference type="PANTHER" id="PTHR44520:SF2">
    <property type="entry name" value="RESPONSE REGULATOR RCP1"/>
    <property type="match status" value="1"/>
</dbReference>
<dbReference type="InterPro" id="IPR052893">
    <property type="entry name" value="TCS_response_regulator"/>
</dbReference>
<dbReference type="OrthoDB" id="1524091at2"/>
<dbReference type="AlphaFoldDB" id="A0A1I0QWB2"/>
<evidence type="ECO:0000313" key="3">
    <source>
        <dbReference type="EMBL" id="SEW31785.1"/>
    </source>
</evidence>
<dbReference type="Proteomes" id="UP000199437">
    <property type="component" value="Unassembled WGS sequence"/>
</dbReference>
<sequence length="138" mass="15787">MSNIELKVLLIDDDRATNLYNKYTLDKMGCCKQINIAENGQEAIDYLTSADADGNHPQPDLIFLDVNMPVMDGWEFLEVYETLPDEQKGENIVIMLTTSVNQDDFQKAESDPHISQFRSKPLTPNMLREIIDEYLASR</sequence>
<feature type="domain" description="Response regulatory" evidence="2">
    <location>
        <begin position="7"/>
        <end position="135"/>
    </location>
</feature>
<dbReference type="RefSeq" id="WP_090259171.1">
    <property type="nucleotide sequence ID" value="NZ_FOIR01000002.1"/>
</dbReference>
<gene>
    <name evidence="3" type="ORF">SAMN05216290_2784</name>
</gene>
<dbReference type="InterPro" id="IPR001789">
    <property type="entry name" value="Sig_transdc_resp-reg_receiver"/>
</dbReference>
<proteinExistence type="predicted"/>
<dbReference type="GO" id="GO:0000160">
    <property type="term" value="P:phosphorelay signal transduction system"/>
    <property type="evidence" value="ECO:0007669"/>
    <property type="project" value="InterPro"/>
</dbReference>
<dbReference type="PROSITE" id="PS50110">
    <property type="entry name" value="RESPONSE_REGULATORY"/>
    <property type="match status" value="1"/>
</dbReference>
<keyword evidence="4" id="KW-1185">Reference proteome</keyword>
<evidence type="ECO:0000259" key="2">
    <source>
        <dbReference type="PROSITE" id="PS50110"/>
    </source>
</evidence>
<dbReference type="SMART" id="SM00448">
    <property type="entry name" value="REC"/>
    <property type="match status" value="1"/>
</dbReference>
<evidence type="ECO:0000256" key="1">
    <source>
        <dbReference type="PROSITE-ProRule" id="PRU00169"/>
    </source>
</evidence>
<dbReference type="STRING" id="1267423.SAMN05216290_2784"/>
<organism evidence="3 4">
    <name type="scientific">Roseivirga pacifica</name>
    <dbReference type="NCBI Taxonomy" id="1267423"/>
    <lineage>
        <taxon>Bacteria</taxon>
        <taxon>Pseudomonadati</taxon>
        <taxon>Bacteroidota</taxon>
        <taxon>Cytophagia</taxon>
        <taxon>Cytophagales</taxon>
        <taxon>Roseivirgaceae</taxon>
        <taxon>Roseivirga</taxon>
    </lineage>
</organism>
<keyword evidence="1" id="KW-0597">Phosphoprotein</keyword>
<dbReference type="GeneID" id="99987474"/>
<evidence type="ECO:0000313" key="4">
    <source>
        <dbReference type="Proteomes" id="UP000199437"/>
    </source>
</evidence>
<protein>
    <submittedName>
        <fullName evidence="3">Response regulator receiver domain-containing protein</fullName>
    </submittedName>
</protein>
<dbReference type="Pfam" id="PF00072">
    <property type="entry name" value="Response_reg"/>
    <property type="match status" value="1"/>
</dbReference>
<dbReference type="SUPFAM" id="SSF52172">
    <property type="entry name" value="CheY-like"/>
    <property type="match status" value="1"/>
</dbReference>
<name>A0A1I0QWB2_9BACT</name>
<accession>A0A1I0QWB2</accession>